<evidence type="ECO:0000256" key="3">
    <source>
        <dbReference type="PIRSR" id="PIRSR618191-1"/>
    </source>
</evidence>
<keyword evidence="7" id="KW-1185">Reference proteome</keyword>
<dbReference type="Gene3D" id="3.30.429.10">
    <property type="entry name" value="Macrophage Migration Inhibitory Factor"/>
    <property type="match status" value="1"/>
</dbReference>
<dbReference type="InterPro" id="IPR004370">
    <property type="entry name" value="4-OT-like_dom"/>
</dbReference>
<reference evidence="6 7" key="1">
    <citation type="submission" date="2019-12" db="EMBL/GenBank/DDBJ databases">
        <title>Snethiella sp. nov. sp. isolated from sea sand.</title>
        <authorList>
            <person name="Kim J."/>
            <person name="Jeong S.E."/>
            <person name="Jung H.S."/>
            <person name="Jeon C.O."/>
        </authorList>
    </citation>
    <scope>NUCLEOTIDE SEQUENCE [LARGE SCALE GENOMIC DNA]</scope>
    <source>
        <strain evidence="6 7">DP05</strain>
    </source>
</reference>
<dbReference type="NCBIfam" id="NF002571">
    <property type="entry name" value="PRK02220.1"/>
    <property type="match status" value="1"/>
</dbReference>
<dbReference type="PANTHER" id="PTHR35530:SF1">
    <property type="entry name" value="2-HYDROXYMUCONATE TAUTOMERASE"/>
    <property type="match status" value="1"/>
</dbReference>
<comment type="caution">
    <text evidence="6">The sequence shown here is derived from an EMBL/GenBank/DDBJ whole genome shotgun (WGS) entry which is preliminary data.</text>
</comment>
<dbReference type="Proteomes" id="UP000476030">
    <property type="component" value="Unassembled WGS sequence"/>
</dbReference>
<dbReference type="InterPro" id="IPR018191">
    <property type="entry name" value="4-OT"/>
</dbReference>
<dbReference type="InterPro" id="IPR014347">
    <property type="entry name" value="Tautomerase/MIF_sf"/>
</dbReference>
<evidence type="ECO:0000256" key="1">
    <source>
        <dbReference type="ARBA" id="ARBA00006723"/>
    </source>
</evidence>
<feature type="domain" description="4-oxalocrotonate tautomerase-like" evidence="5">
    <location>
        <begin position="2"/>
        <end position="59"/>
    </location>
</feature>
<dbReference type="PANTHER" id="PTHR35530">
    <property type="entry name" value="TAUTOMERASE-RELATED"/>
    <property type="match status" value="1"/>
</dbReference>
<keyword evidence="2 4" id="KW-0413">Isomerase</keyword>
<name>A0A6L8W5I4_9PROT</name>
<dbReference type="EMBL" id="WTUW01000001">
    <property type="protein sequence ID" value="MZR29979.1"/>
    <property type="molecule type" value="Genomic_DNA"/>
</dbReference>
<evidence type="ECO:0000259" key="5">
    <source>
        <dbReference type="Pfam" id="PF01361"/>
    </source>
</evidence>
<dbReference type="NCBIfam" id="TIGR00013">
    <property type="entry name" value="taut"/>
    <property type="match status" value="1"/>
</dbReference>
<comment type="similarity">
    <text evidence="1 4">Belongs to the 4-oxalocrotonate tautomerase family.</text>
</comment>
<dbReference type="GO" id="GO:0016853">
    <property type="term" value="F:isomerase activity"/>
    <property type="evidence" value="ECO:0007669"/>
    <property type="project" value="UniProtKB-UniRule"/>
</dbReference>
<dbReference type="SUPFAM" id="SSF55331">
    <property type="entry name" value="Tautomerase/MIF"/>
    <property type="match status" value="1"/>
</dbReference>
<evidence type="ECO:0000313" key="7">
    <source>
        <dbReference type="Proteomes" id="UP000476030"/>
    </source>
</evidence>
<evidence type="ECO:0000256" key="2">
    <source>
        <dbReference type="ARBA" id="ARBA00023235"/>
    </source>
</evidence>
<gene>
    <name evidence="6" type="ORF">GQE98_04940</name>
</gene>
<evidence type="ECO:0000313" key="6">
    <source>
        <dbReference type="EMBL" id="MZR29979.1"/>
    </source>
</evidence>
<proteinExistence type="inferred from homology"/>
<dbReference type="RefSeq" id="WP_161314519.1">
    <property type="nucleotide sequence ID" value="NZ_WTUW01000001.1"/>
</dbReference>
<feature type="active site" description="Proton acceptor; via imino nitrogen" evidence="3">
    <location>
        <position position="2"/>
    </location>
</feature>
<dbReference type="Pfam" id="PF01361">
    <property type="entry name" value="Tautomerase"/>
    <property type="match status" value="1"/>
</dbReference>
<evidence type="ECO:0000256" key="4">
    <source>
        <dbReference type="RuleBase" id="RU362032"/>
    </source>
</evidence>
<accession>A0A6L8W5I4</accession>
<organism evidence="6 7">
    <name type="scientific">Sneathiella litorea</name>
    <dbReference type="NCBI Taxonomy" id="2606216"/>
    <lineage>
        <taxon>Bacteria</taxon>
        <taxon>Pseudomonadati</taxon>
        <taxon>Pseudomonadota</taxon>
        <taxon>Alphaproteobacteria</taxon>
        <taxon>Sneathiellales</taxon>
        <taxon>Sneathiellaceae</taxon>
        <taxon>Sneathiella</taxon>
    </lineage>
</organism>
<protein>
    <recommendedName>
        <fullName evidence="4">Tautomerase</fullName>
        <ecNumber evidence="4">5.3.2.-</ecNumber>
    </recommendedName>
</protein>
<dbReference type="AlphaFoldDB" id="A0A6L8W5I4"/>
<sequence>MPIVRVEMFEGRDRETKQKLVKSLTAEMARVTGCSEASVHVVITDVSKEDWGIGGELAATKFPD</sequence>
<dbReference type="EC" id="5.3.2.-" evidence="4"/>